<proteinExistence type="predicted"/>
<evidence type="ECO:0000256" key="6">
    <source>
        <dbReference type="SAM" id="Phobius"/>
    </source>
</evidence>
<dbReference type="InterPro" id="IPR006634">
    <property type="entry name" value="TLC-dom"/>
</dbReference>
<dbReference type="GO" id="GO:0016020">
    <property type="term" value="C:membrane"/>
    <property type="evidence" value="ECO:0007669"/>
    <property type="project" value="UniProtKB-SubCell"/>
</dbReference>
<dbReference type="Proteomes" id="UP001107558">
    <property type="component" value="Chromosome 2"/>
</dbReference>
<dbReference type="InterPro" id="IPR042512">
    <property type="entry name" value="TLCD5"/>
</dbReference>
<evidence type="ECO:0000256" key="1">
    <source>
        <dbReference type="ARBA" id="ARBA00004141"/>
    </source>
</evidence>
<feature type="transmembrane region" description="Helical" evidence="6">
    <location>
        <begin position="15"/>
        <end position="36"/>
    </location>
</feature>
<keyword evidence="2 5" id="KW-0812">Transmembrane</keyword>
<name>A0A9J6BXN3_POLVA</name>
<keyword evidence="3 6" id="KW-1133">Transmembrane helix</keyword>
<comment type="caution">
    <text evidence="8">The sequence shown here is derived from an EMBL/GenBank/DDBJ whole genome shotgun (WGS) entry which is preliminary data.</text>
</comment>
<feature type="transmembrane region" description="Helical" evidence="6">
    <location>
        <begin position="170"/>
        <end position="191"/>
    </location>
</feature>
<evidence type="ECO:0000256" key="2">
    <source>
        <dbReference type="ARBA" id="ARBA00022692"/>
    </source>
</evidence>
<keyword evidence="4 5" id="KW-0472">Membrane</keyword>
<dbReference type="PANTHER" id="PTHR31898">
    <property type="entry name" value="TRANSMEMBRANE PROTEIN 136"/>
    <property type="match status" value="1"/>
</dbReference>
<evidence type="ECO:0000313" key="9">
    <source>
        <dbReference type="Proteomes" id="UP001107558"/>
    </source>
</evidence>
<accession>A0A9J6BXN3</accession>
<feature type="domain" description="TLC" evidence="7">
    <location>
        <begin position="41"/>
        <end position="232"/>
    </location>
</feature>
<feature type="transmembrane region" description="Helical" evidence="6">
    <location>
        <begin position="131"/>
        <end position="149"/>
    </location>
</feature>
<organism evidence="8 9">
    <name type="scientific">Polypedilum vanderplanki</name>
    <name type="common">Sleeping chironomid midge</name>
    <dbReference type="NCBI Taxonomy" id="319348"/>
    <lineage>
        <taxon>Eukaryota</taxon>
        <taxon>Metazoa</taxon>
        <taxon>Ecdysozoa</taxon>
        <taxon>Arthropoda</taxon>
        <taxon>Hexapoda</taxon>
        <taxon>Insecta</taxon>
        <taxon>Pterygota</taxon>
        <taxon>Neoptera</taxon>
        <taxon>Endopterygota</taxon>
        <taxon>Diptera</taxon>
        <taxon>Nematocera</taxon>
        <taxon>Chironomoidea</taxon>
        <taxon>Chironomidae</taxon>
        <taxon>Chironominae</taxon>
        <taxon>Polypedilum</taxon>
        <taxon>Polypedilum</taxon>
    </lineage>
</organism>
<evidence type="ECO:0000256" key="3">
    <source>
        <dbReference type="ARBA" id="ARBA00022989"/>
    </source>
</evidence>
<dbReference type="PROSITE" id="PS50922">
    <property type="entry name" value="TLC"/>
    <property type="match status" value="1"/>
</dbReference>
<feature type="transmembrane region" description="Helical" evidence="6">
    <location>
        <begin position="203"/>
        <end position="225"/>
    </location>
</feature>
<comment type="subcellular location">
    <subcellularLocation>
        <location evidence="1">Membrane</location>
        <topology evidence="1">Multi-pass membrane protein</topology>
    </subcellularLocation>
</comment>
<evidence type="ECO:0000256" key="4">
    <source>
        <dbReference type="ARBA" id="ARBA00023136"/>
    </source>
</evidence>
<gene>
    <name evidence="8" type="ORF">PVAND_004418</name>
</gene>
<evidence type="ECO:0000259" key="7">
    <source>
        <dbReference type="PROSITE" id="PS50922"/>
    </source>
</evidence>
<evidence type="ECO:0000256" key="5">
    <source>
        <dbReference type="PROSITE-ProRule" id="PRU00205"/>
    </source>
</evidence>
<feature type="transmembrane region" description="Helical" evidence="6">
    <location>
        <begin position="48"/>
        <end position="68"/>
    </location>
</feature>
<dbReference type="AlphaFoldDB" id="A0A9J6BXN3"/>
<protein>
    <recommendedName>
        <fullName evidence="7">TLC domain-containing protein</fullName>
    </recommendedName>
</protein>
<sequence length="240" mass="28393">MTKIFQMDLSNPQHVRTTIISMIASFLLYFIIYKILRRKVNVSPEYEIRLLTFFHGVFSSTCALHYVVLPALGYYEVSSIPFKLILSHSMGYFTFDLLWCFWYGESGVMKFHHIVTVTGLMYYSFKFSQQYVILYSLGLTEFTNPLLQIRWYLKHHGLRDTLLFKIVEALFILAFFSIRVFVFSYYAYIGWTDPKYGFTGDDLFFITLGLIVGYSLSYQMFGYIMHQLRKSKSKKNDKKE</sequence>
<dbReference type="OrthoDB" id="506011at2759"/>
<dbReference type="EMBL" id="JADBJN010000002">
    <property type="protein sequence ID" value="KAG5674448.1"/>
    <property type="molecule type" value="Genomic_DNA"/>
</dbReference>
<evidence type="ECO:0000313" key="8">
    <source>
        <dbReference type="EMBL" id="KAG5674448.1"/>
    </source>
</evidence>
<dbReference type="PANTHER" id="PTHR31898:SF1">
    <property type="entry name" value="TLC DOMAIN-CONTAINING PROTEIN 5"/>
    <property type="match status" value="1"/>
</dbReference>
<keyword evidence="9" id="KW-1185">Reference proteome</keyword>
<dbReference type="Pfam" id="PF03798">
    <property type="entry name" value="TRAM_LAG1_CLN8"/>
    <property type="match status" value="1"/>
</dbReference>
<reference evidence="8" key="1">
    <citation type="submission" date="2021-03" db="EMBL/GenBank/DDBJ databases">
        <title>Chromosome level genome of the anhydrobiotic midge Polypedilum vanderplanki.</title>
        <authorList>
            <person name="Yoshida Y."/>
            <person name="Kikawada T."/>
            <person name="Gusev O."/>
        </authorList>
    </citation>
    <scope>NUCLEOTIDE SEQUENCE</scope>
    <source>
        <strain evidence="8">NIAS01</strain>
        <tissue evidence="8">Whole body or cell culture</tissue>
    </source>
</reference>
<dbReference type="SMART" id="SM00724">
    <property type="entry name" value="TLC"/>
    <property type="match status" value="1"/>
</dbReference>